<proteinExistence type="predicted"/>
<dbReference type="Proteomes" id="UP000297693">
    <property type="component" value="Unassembled WGS sequence"/>
</dbReference>
<keyword evidence="3" id="KW-1185">Reference proteome</keyword>
<gene>
    <name evidence="2" type="ORF">EHQ58_03410</name>
</gene>
<protein>
    <submittedName>
        <fullName evidence="2">Uncharacterized protein</fullName>
    </submittedName>
</protein>
<keyword evidence="1" id="KW-1133">Transmembrane helix</keyword>
<keyword evidence="1" id="KW-0812">Transmembrane</keyword>
<dbReference type="AlphaFoldDB" id="A0A4V3JRY8"/>
<feature type="transmembrane region" description="Helical" evidence="1">
    <location>
        <begin position="46"/>
        <end position="67"/>
    </location>
</feature>
<sequence length="132" mass="15353">MSPSKPNFFHRILNWYFRILCILAVDLVITAINARILSMVSIHHRMIVTMIGMLVVLLLVSFLFSIIDKLTKFVLKVTIEMGNLIGFRKTAIFIIITGMLVGIFSGYHYVWFGSWPDFREFPLQDFINLFSF</sequence>
<dbReference type="OrthoDB" id="331960at2"/>
<reference evidence="2" key="1">
    <citation type="journal article" date="2019" name="PLoS Negl. Trop. Dis.">
        <title>Revisiting the worldwide diversity of Leptospira species in the environment.</title>
        <authorList>
            <person name="Vincent A.T."/>
            <person name="Schiettekatte O."/>
            <person name="Bourhy P."/>
            <person name="Veyrier F.J."/>
            <person name="Picardeau M."/>
        </authorList>
    </citation>
    <scope>NUCLEOTIDE SEQUENCE [LARGE SCALE GENOMIC DNA]</scope>
    <source>
        <strain evidence="2">201702476</strain>
    </source>
</reference>
<evidence type="ECO:0000313" key="2">
    <source>
        <dbReference type="EMBL" id="TGL62261.1"/>
    </source>
</evidence>
<feature type="transmembrane region" description="Helical" evidence="1">
    <location>
        <begin position="15"/>
        <end position="34"/>
    </location>
</feature>
<evidence type="ECO:0000256" key="1">
    <source>
        <dbReference type="SAM" id="Phobius"/>
    </source>
</evidence>
<organism evidence="2 3">
    <name type="scientific">Leptospira ognonensis</name>
    <dbReference type="NCBI Taxonomy" id="2484945"/>
    <lineage>
        <taxon>Bacteria</taxon>
        <taxon>Pseudomonadati</taxon>
        <taxon>Spirochaetota</taxon>
        <taxon>Spirochaetia</taxon>
        <taxon>Leptospirales</taxon>
        <taxon>Leptospiraceae</taxon>
        <taxon>Leptospira</taxon>
    </lineage>
</organism>
<evidence type="ECO:0000313" key="3">
    <source>
        <dbReference type="Proteomes" id="UP000297693"/>
    </source>
</evidence>
<name>A0A4V3JRY8_9LEPT</name>
<feature type="transmembrane region" description="Helical" evidence="1">
    <location>
        <begin position="91"/>
        <end position="112"/>
    </location>
</feature>
<keyword evidence="1" id="KW-0472">Membrane</keyword>
<comment type="caution">
    <text evidence="2">The sequence shown here is derived from an EMBL/GenBank/DDBJ whole genome shotgun (WGS) entry which is preliminary data.</text>
</comment>
<accession>A0A4V3JRY8</accession>
<dbReference type="RefSeq" id="WP_135621996.1">
    <property type="nucleotide sequence ID" value="NZ_RQGD01000010.1"/>
</dbReference>
<dbReference type="EMBL" id="RQGD01000010">
    <property type="protein sequence ID" value="TGL62261.1"/>
    <property type="molecule type" value="Genomic_DNA"/>
</dbReference>